<sequence>MRENIVVQQVRICWPRPMPLAGTSTRVGMESGLWVTWQEGCVDSTNFPPQGPAARYKSAAECIKPKLIALMQIKLLFLGDSLKEERLDVRLLTETWQREQEYTHLNEQFPPDCWTLPVARRGGSTFL</sequence>
<organism evidence="1 2">
    <name type="scientific">Ameca splendens</name>
    <dbReference type="NCBI Taxonomy" id="208324"/>
    <lineage>
        <taxon>Eukaryota</taxon>
        <taxon>Metazoa</taxon>
        <taxon>Chordata</taxon>
        <taxon>Craniata</taxon>
        <taxon>Vertebrata</taxon>
        <taxon>Euteleostomi</taxon>
        <taxon>Actinopterygii</taxon>
        <taxon>Neopterygii</taxon>
        <taxon>Teleostei</taxon>
        <taxon>Neoteleostei</taxon>
        <taxon>Acanthomorphata</taxon>
        <taxon>Ovalentaria</taxon>
        <taxon>Atherinomorphae</taxon>
        <taxon>Cyprinodontiformes</taxon>
        <taxon>Goodeidae</taxon>
        <taxon>Ameca</taxon>
    </lineage>
</organism>
<name>A0ABV0ZNE3_9TELE</name>
<comment type="caution">
    <text evidence="1">The sequence shown here is derived from an EMBL/GenBank/DDBJ whole genome shotgun (WGS) entry which is preliminary data.</text>
</comment>
<dbReference type="Proteomes" id="UP001469553">
    <property type="component" value="Unassembled WGS sequence"/>
</dbReference>
<evidence type="ECO:0000313" key="1">
    <source>
        <dbReference type="EMBL" id="MEQ2307036.1"/>
    </source>
</evidence>
<evidence type="ECO:0000313" key="2">
    <source>
        <dbReference type="Proteomes" id="UP001469553"/>
    </source>
</evidence>
<proteinExistence type="predicted"/>
<gene>
    <name evidence="1" type="ORF">AMECASPLE_014140</name>
</gene>
<reference evidence="1 2" key="1">
    <citation type="submission" date="2021-06" db="EMBL/GenBank/DDBJ databases">
        <authorList>
            <person name="Palmer J.M."/>
        </authorList>
    </citation>
    <scope>NUCLEOTIDE SEQUENCE [LARGE SCALE GENOMIC DNA]</scope>
    <source>
        <strain evidence="1 2">AS_MEX2019</strain>
        <tissue evidence="1">Muscle</tissue>
    </source>
</reference>
<keyword evidence="2" id="KW-1185">Reference proteome</keyword>
<accession>A0ABV0ZNE3</accession>
<dbReference type="EMBL" id="JAHRIP010066781">
    <property type="protein sequence ID" value="MEQ2307036.1"/>
    <property type="molecule type" value="Genomic_DNA"/>
</dbReference>
<protein>
    <submittedName>
        <fullName evidence="1">Uncharacterized protein</fullName>
    </submittedName>
</protein>